<keyword evidence="3" id="KW-1185">Reference proteome</keyword>
<proteinExistence type="predicted"/>
<evidence type="ECO:0000313" key="3">
    <source>
        <dbReference type="Proteomes" id="UP000665561"/>
    </source>
</evidence>
<reference evidence="2 3" key="1">
    <citation type="submission" date="2020-01" db="EMBL/GenBank/DDBJ databases">
        <title>Paenibacillus soybeanensis sp. nov. isolated from the nodules of soybean (Glycine max(L.) Merr).</title>
        <authorList>
            <person name="Wang H."/>
        </authorList>
    </citation>
    <scope>NUCLEOTIDE SEQUENCE [LARGE SCALE GENOMIC DNA]</scope>
    <source>
        <strain evidence="2 3">T1</strain>
    </source>
</reference>
<name>A0ABW9XV09_9BACL</name>
<evidence type="ECO:0000256" key="1">
    <source>
        <dbReference type="SAM" id="MobiDB-lite"/>
    </source>
</evidence>
<accession>A0ABW9XV09</accession>
<organism evidence="2 3">
    <name type="scientific">Paenibacillus glycinis</name>
    <dbReference type="NCBI Taxonomy" id="2697035"/>
    <lineage>
        <taxon>Bacteria</taxon>
        <taxon>Bacillati</taxon>
        <taxon>Bacillota</taxon>
        <taxon>Bacilli</taxon>
        <taxon>Bacillales</taxon>
        <taxon>Paenibacillaceae</taxon>
        <taxon>Paenibacillus</taxon>
    </lineage>
</organism>
<dbReference type="EMBL" id="JAAAMV010000021">
    <property type="protein sequence ID" value="NBD26512.1"/>
    <property type="molecule type" value="Genomic_DNA"/>
</dbReference>
<feature type="region of interest" description="Disordered" evidence="1">
    <location>
        <begin position="68"/>
        <end position="115"/>
    </location>
</feature>
<evidence type="ECO:0000313" key="2">
    <source>
        <dbReference type="EMBL" id="NBD26512.1"/>
    </source>
</evidence>
<sequence>MDRNRLEREARIALIGALSRSQSAIASILESVGDMARHDAALAVSIRRNMKSLAVMQRTLSEMVQAMERHPAQRSAGKPAAKPWLNRCTALPDGSGEPTERKGGIRSGRSSRQKE</sequence>
<comment type="caution">
    <text evidence="2">The sequence shown here is derived from an EMBL/GenBank/DDBJ whole genome shotgun (WGS) entry which is preliminary data.</text>
</comment>
<protein>
    <submittedName>
        <fullName evidence="2">Uncharacterized protein</fullName>
    </submittedName>
</protein>
<dbReference type="RefSeq" id="WP_161745374.1">
    <property type="nucleotide sequence ID" value="NZ_JAAAMV010000021.1"/>
</dbReference>
<dbReference type="Proteomes" id="UP000665561">
    <property type="component" value="Unassembled WGS sequence"/>
</dbReference>
<gene>
    <name evidence="2" type="ORF">GT019_21785</name>
</gene>